<sequence length="58" mass="6556">MSLSRYMTLNIPIGLGFRIRAHHLSPSSTSITEETAAHWRGWRQSAPADVIRQLARIP</sequence>
<proteinExistence type="predicted"/>
<dbReference type="AlphaFoldDB" id="A0AAJ5C5A8"/>
<organism evidence="1 2">
    <name type="scientific">Melanopsichium pennsylvanicum</name>
    <dbReference type="NCBI Taxonomy" id="63383"/>
    <lineage>
        <taxon>Eukaryota</taxon>
        <taxon>Fungi</taxon>
        <taxon>Dikarya</taxon>
        <taxon>Basidiomycota</taxon>
        <taxon>Ustilaginomycotina</taxon>
        <taxon>Ustilaginomycetes</taxon>
        <taxon>Ustilaginales</taxon>
        <taxon>Ustilaginaceae</taxon>
        <taxon>Melanopsichium</taxon>
    </lineage>
</organism>
<dbReference type="EMBL" id="OAPG01000006">
    <property type="protein sequence ID" value="SNX84344.1"/>
    <property type="molecule type" value="Genomic_DNA"/>
</dbReference>
<comment type="caution">
    <text evidence="1">The sequence shown here is derived from an EMBL/GenBank/DDBJ whole genome shotgun (WGS) entry which is preliminary data.</text>
</comment>
<gene>
    <name evidence="1" type="ORF">MEPE_03053</name>
</gene>
<evidence type="ECO:0000313" key="2">
    <source>
        <dbReference type="Proteomes" id="UP001294444"/>
    </source>
</evidence>
<name>A0AAJ5C5A8_9BASI</name>
<reference evidence="1" key="1">
    <citation type="submission" date="2023-10" db="EMBL/GenBank/DDBJ databases">
        <authorList>
            <person name="Guldener U."/>
        </authorList>
    </citation>
    <scope>NUCLEOTIDE SEQUENCE</scope>
    <source>
        <strain evidence="1">Mp4</strain>
    </source>
</reference>
<keyword evidence="2" id="KW-1185">Reference proteome</keyword>
<evidence type="ECO:0000313" key="1">
    <source>
        <dbReference type="EMBL" id="SNX84344.1"/>
    </source>
</evidence>
<dbReference type="Proteomes" id="UP001294444">
    <property type="component" value="Unassembled WGS sequence"/>
</dbReference>
<accession>A0AAJ5C5A8</accession>
<protein>
    <submittedName>
        <fullName evidence="1">Uncharacterized protein</fullName>
    </submittedName>
</protein>